<evidence type="ECO:0000256" key="3">
    <source>
        <dbReference type="ARBA" id="ARBA00023013"/>
    </source>
</evidence>
<keyword evidence="9" id="KW-1185">Reference proteome</keyword>
<feature type="domain" description="Cyclin-dependent kinase inhibitor" evidence="7">
    <location>
        <begin position="172"/>
        <end position="216"/>
    </location>
</feature>
<dbReference type="InterPro" id="IPR003175">
    <property type="entry name" value="CDI_dom"/>
</dbReference>
<evidence type="ECO:0000256" key="1">
    <source>
        <dbReference type="ARBA" id="ARBA00004642"/>
    </source>
</evidence>
<evidence type="ECO:0000313" key="8">
    <source>
        <dbReference type="EMBL" id="OAY33811.1"/>
    </source>
</evidence>
<organism evidence="8 9">
    <name type="scientific">Manihot esculenta</name>
    <name type="common">Cassava</name>
    <name type="synonym">Jatropha manihot</name>
    <dbReference type="NCBI Taxonomy" id="3983"/>
    <lineage>
        <taxon>Eukaryota</taxon>
        <taxon>Viridiplantae</taxon>
        <taxon>Streptophyta</taxon>
        <taxon>Embryophyta</taxon>
        <taxon>Tracheophyta</taxon>
        <taxon>Spermatophyta</taxon>
        <taxon>Magnoliopsida</taxon>
        <taxon>eudicotyledons</taxon>
        <taxon>Gunneridae</taxon>
        <taxon>Pentapetalae</taxon>
        <taxon>rosids</taxon>
        <taxon>fabids</taxon>
        <taxon>Malpighiales</taxon>
        <taxon>Euphorbiaceae</taxon>
        <taxon>Crotonoideae</taxon>
        <taxon>Manihoteae</taxon>
        <taxon>Manihot</taxon>
    </lineage>
</organism>
<dbReference type="PIRSF" id="PIRSF017811">
    <property type="entry name" value="CDK_inhib_pln"/>
    <property type="match status" value="1"/>
</dbReference>
<dbReference type="GO" id="GO:0004861">
    <property type="term" value="F:cyclin-dependent protein serine/threonine kinase inhibitor activity"/>
    <property type="evidence" value="ECO:0000318"/>
    <property type="project" value="GO_Central"/>
</dbReference>
<dbReference type="GO" id="GO:0045740">
    <property type="term" value="P:positive regulation of DNA replication"/>
    <property type="evidence" value="ECO:0000318"/>
    <property type="project" value="GO_Central"/>
</dbReference>
<dbReference type="AlphaFoldDB" id="A0A2C9URF5"/>
<dbReference type="Gramene" id="Manes.13G127100.1.v8.1">
    <property type="protein sequence ID" value="Manes.13G127100.1.v8.1.CDS"/>
    <property type="gene ID" value="Manes.13G127100.v8.1"/>
</dbReference>
<dbReference type="Gene3D" id="4.10.365.10">
    <property type="entry name" value="p27"/>
    <property type="match status" value="1"/>
</dbReference>
<sequence>MMEMAQVGVRTRARALALAAAAAAAATGTARKRKVNNRELVLSTSYIELRSTSRRRVIIKPENSVSVSVPLPPEINPGHRTVIQDRCSSPSTHHASASCCSSNGSSDQRINKFADLEAESFEVETSVYYGCRERRETTPSSQLRAESSDELDSTARPSSAANSRRRSTGVKMPTESELDDFFSEAEKNIKKQFAEKYNYDILKDEPLEGRYDWVRLKQ</sequence>
<dbReference type="Pfam" id="PF02234">
    <property type="entry name" value="CDI"/>
    <property type="match status" value="1"/>
</dbReference>
<dbReference type="STRING" id="3983.A0A2C9URF5"/>
<evidence type="ECO:0000259" key="7">
    <source>
        <dbReference type="Pfam" id="PF02234"/>
    </source>
</evidence>
<feature type="region of interest" description="Disordered" evidence="6">
    <location>
        <begin position="85"/>
        <end position="106"/>
    </location>
</feature>
<evidence type="ECO:0000256" key="6">
    <source>
        <dbReference type="SAM" id="MobiDB-lite"/>
    </source>
</evidence>
<keyword evidence="3 5" id="KW-0649">Protein kinase inhibitor</keyword>
<dbReference type="OrthoDB" id="6373236at2759"/>
<evidence type="ECO:0000256" key="5">
    <source>
        <dbReference type="PIRNR" id="PIRNR017811"/>
    </source>
</evidence>
<evidence type="ECO:0000313" key="9">
    <source>
        <dbReference type="Proteomes" id="UP000091857"/>
    </source>
</evidence>
<proteinExistence type="inferred from homology"/>
<dbReference type="GO" id="GO:0005634">
    <property type="term" value="C:nucleus"/>
    <property type="evidence" value="ECO:0000318"/>
    <property type="project" value="GO_Central"/>
</dbReference>
<feature type="compositionally biased region" description="Low complexity" evidence="6">
    <location>
        <begin position="87"/>
        <end position="106"/>
    </location>
</feature>
<name>A0A2C9URF5_MANES</name>
<feature type="region of interest" description="Disordered" evidence="6">
    <location>
        <begin position="132"/>
        <end position="177"/>
    </location>
</feature>
<evidence type="ECO:0000256" key="4">
    <source>
        <dbReference type="ARBA" id="ARBA00023306"/>
    </source>
</evidence>
<dbReference type="Proteomes" id="UP000091857">
    <property type="component" value="Chromosome 13"/>
</dbReference>
<comment type="subcellular location">
    <subcellularLocation>
        <location evidence="1">Nucleus</location>
        <location evidence="1">Nucleoplasm</location>
    </subcellularLocation>
</comment>
<dbReference type="InterPro" id="IPR044275">
    <property type="entry name" value="KRP"/>
</dbReference>
<evidence type="ECO:0000256" key="2">
    <source>
        <dbReference type="ARBA" id="ARBA00010274"/>
    </source>
</evidence>
<reference evidence="9" key="1">
    <citation type="journal article" date="2016" name="Nat. Biotechnol.">
        <title>Sequencing wild and cultivated cassava and related species reveals extensive interspecific hybridization and genetic diversity.</title>
        <authorList>
            <person name="Bredeson J.V."/>
            <person name="Lyons J.B."/>
            <person name="Prochnik S.E."/>
            <person name="Wu G.A."/>
            <person name="Ha C.M."/>
            <person name="Edsinger-Gonzales E."/>
            <person name="Grimwood J."/>
            <person name="Schmutz J."/>
            <person name="Rabbi I.Y."/>
            <person name="Egesi C."/>
            <person name="Nauluvula P."/>
            <person name="Lebot V."/>
            <person name="Ndunguru J."/>
            <person name="Mkamilo G."/>
            <person name="Bart R.S."/>
            <person name="Setter T.L."/>
            <person name="Gleadow R.M."/>
            <person name="Kulakow P."/>
            <person name="Ferguson M.E."/>
            <person name="Rounsley S."/>
            <person name="Rokhsar D.S."/>
        </authorList>
    </citation>
    <scope>NUCLEOTIDE SEQUENCE [LARGE SCALE GENOMIC DNA]</scope>
    <source>
        <strain evidence="9">cv. AM560-2</strain>
    </source>
</reference>
<comment type="similarity">
    <text evidence="2 5">Belongs to the CDI family. ICK/KRP subfamily.</text>
</comment>
<dbReference type="InterPro" id="IPR044898">
    <property type="entry name" value="CDI_dom_sf"/>
</dbReference>
<gene>
    <name evidence="8" type="ORF">MANES_13G127100v8</name>
</gene>
<dbReference type="OMA" id="HHASASC"/>
<dbReference type="GO" id="GO:0005654">
    <property type="term" value="C:nucleoplasm"/>
    <property type="evidence" value="ECO:0007669"/>
    <property type="project" value="UniProtKB-SubCell"/>
</dbReference>
<dbReference type="GO" id="GO:0051726">
    <property type="term" value="P:regulation of cell cycle"/>
    <property type="evidence" value="ECO:0007669"/>
    <property type="project" value="InterPro"/>
</dbReference>
<protein>
    <recommendedName>
        <fullName evidence="5">Cyclin-dependent kinase inhibitor</fullName>
    </recommendedName>
</protein>
<keyword evidence="4" id="KW-0131">Cell cycle</keyword>
<dbReference type="PANTHER" id="PTHR46776">
    <property type="entry name" value="CYCLIN-DEPENDENT KINASE INHIBITOR 4-RELATED"/>
    <property type="match status" value="1"/>
</dbReference>
<dbReference type="EMBL" id="CM004399">
    <property type="protein sequence ID" value="OAY33811.1"/>
    <property type="molecule type" value="Genomic_DNA"/>
</dbReference>
<comment type="caution">
    <text evidence="8">The sequence shown here is derived from an EMBL/GenBank/DDBJ whole genome shotgun (WGS) entry which is preliminary data.</text>
</comment>
<accession>A0A2C9URF5</accession>